<reference evidence="1" key="2">
    <citation type="journal article" date="2022" name="New Phytol.">
        <title>Evolutionary transition to the ectomycorrhizal habit in the genomes of a hyperdiverse lineage of mushroom-forming fungi.</title>
        <authorList>
            <person name="Looney B."/>
            <person name="Miyauchi S."/>
            <person name="Morin E."/>
            <person name="Drula E."/>
            <person name="Courty P.E."/>
            <person name="Kohler A."/>
            <person name="Kuo A."/>
            <person name="LaButti K."/>
            <person name="Pangilinan J."/>
            <person name="Lipzen A."/>
            <person name="Riley R."/>
            <person name="Andreopoulos W."/>
            <person name="He G."/>
            <person name="Johnson J."/>
            <person name="Nolan M."/>
            <person name="Tritt A."/>
            <person name="Barry K.W."/>
            <person name="Grigoriev I.V."/>
            <person name="Nagy L.G."/>
            <person name="Hibbett D."/>
            <person name="Henrissat B."/>
            <person name="Matheny P.B."/>
            <person name="Labbe J."/>
            <person name="Martin F.M."/>
        </authorList>
    </citation>
    <scope>NUCLEOTIDE SEQUENCE</scope>
    <source>
        <strain evidence="1">FP105234-sp</strain>
    </source>
</reference>
<dbReference type="EMBL" id="MU276006">
    <property type="protein sequence ID" value="KAI0043726.1"/>
    <property type="molecule type" value="Genomic_DNA"/>
</dbReference>
<keyword evidence="2" id="KW-1185">Reference proteome</keyword>
<sequence>MAMHSDAPRCPYPSSRLPSRLFRADDVASAPEQKTTARSCRRGSVHRARNLPLMAAKINRANDGDNVGPVVLIQRISAFIFSHWGRRRTWRFA</sequence>
<comment type="caution">
    <text evidence="1">The sequence shown here is derived from an EMBL/GenBank/DDBJ whole genome shotgun (WGS) entry which is preliminary data.</text>
</comment>
<gene>
    <name evidence="1" type="ORF">FA95DRAFT_1562988</name>
</gene>
<proteinExistence type="predicted"/>
<organism evidence="1 2">
    <name type="scientific">Auriscalpium vulgare</name>
    <dbReference type="NCBI Taxonomy" id="40419"/>
    <lineage>
        <taxon>Eukaryota</taxon>
        <taxon>Fungi</taxon>
        <taxon>Dikarya</taxon>
        <taxon>Basidiomycota</taxon>
        <taxon>Agaricomycotina</taxon>
        <taxon>Agaricomycetes</taxon>
        <taxon>Russulales</taxon>
        <taxon>Auriscalpiaceae</taxon>
        <taxon>Auriscalpium</taxon>
    </lineage>
</organism>
<reference evidence="1" key="1">
    <citation type="submission" date="2021-02" db="EMBL/GenBank/DDBJ databases">
        <authorList>
            <consortium name="DOE Joint Genome Institute"/>
            <person name="Ahrendt S."/>
            <person name="Looney B.P."/>
            <person name="Miyauchi S."/>
            <person name="Morin E."/>
            <person name="Drula E."/>
            <person name="Courty P.E."/>
            <person name="Chicoki N."/>
            <person name="Fauchery L."/>
            <person name="Kohler A."/>
            <person name="Kuo A."/>
            <person name="Labutti K."/>
            <person name="Pangilinan J."/>
            <person name="Lipzen A."/>
            <person name="Riley R."/>
            <person name="Andreopoulos W."/>
            <person name="He G."/>
            <person name="Johnson J."/>
            <person name="Barry K.W."/>
            <person name="Grigoriev I.V."/>
            <person name="Nagy L."/>
            <person name="Hibbett D."/>
            <person name="Henrissat B."/>
            <person name="Matheny P.B."/>
            <person name="Labbe J."/>
            <person name="Martin F."/>
        </authorList>
    </citation>
    <scope>NUCLEOTIDE SEQUENCE</scope>
    <source>
        <strain evidence="1">FP105234-sp</strain>
    </source>
</reference>
<protein>
    <submittedName>
        <fullName evidence="1">Uncharacterized protein</fullName>
    </submittedName>
</protein>
<accession>A0ACB8RJA9</accession>
<evidence type="ECO:0000313" key="2">
    <source>
        <dbReference type="Proteomes" id="UP000814033"/>
    </source>
</evidence>
<evidence type="ECO:0000313" key="1">
    <source>
        <dbReference type="EMBL" id="KAI0043726.1"/>
    </source>
</evidence>
<dbReference type="Proteomes" id="UP000814033">
    <property type="component" value="Unassembled WGS sequence"/>
</dbReference>
<name>A0ACB8RJA9_9AGAM</name>